<name>A0ABM3WT14_ERIEU</name>
<feature type="compositionally biased region" description="Basic and acidic residues" evidence="1">
    <location>
        <begin position="58"/>
        <end position="75"/>
    </location>
</feature>
<evidence type="ECO:0000313" key="2">
    <source>
        <dbReference type="Proteomes" id="UP001652624"/>
    </source>
</evidence>
<organism evidence="2 3">
    <name type="scientific">Erinaceus europaeus</name>
    <name type="common">Western European hedgehog</name>
    <dbReference type="NCBI Taxonomy" id="9365"/>
    <lineage>
        <taxon>Eukaryota</taxon>
        <taxon>Metazoa</taxon>
        <taxon>Chordata</taxon>
        <taxon>Craniata</taxon>
        <taxon>Vertebrata</taxon>
        <taxon>Euteleostomi</taxon>
        <taxon>Mammalia</taxon>
        <taxon>Eutheria</taxon>
        <taxon>Laurasiatheria</taxon>
        <taxon>Eulipotyphla</taxon>
        <taxon>Erinaceidae</taxon>
        <taxon>Erinaceinae</taxon>
        <taxon>Erinaceus</taxon>
    </lineage>
</organism>
<dbReference type="Proteomes" id="UP001652624">
    <property type="component" value="Chromosome 5"/>
</dbReference>
<dbReference type="GeneID" id="107523554"/>
<feature type="compositionally biased region" description="Basic and acidic residues" evidence="1">
    <location>
        <begin position="85"/>
        <end position="94"/>
    </location>
</feature>
<proteinExistence type="predicted"/>
<protein>
    <submittedName>
        <fullName evidence="3">Uncharacterized protein C13orf46 homolog</fullName>
    </submittedName>
</protein>
<dbReference type="RefSeq" id="XP_060039711.1">
    <property type="nucleotide sequence ID" value="XM_060183728.1"/>
</dbReference>
<accession>A0ABM3WT14</accession>
<evidence type="ECO:0000256" key="1">
    <source>
        <dbReference type="SAM" id="MobiDB-lite"/>
    </source>
</evidence>
<dbReference type="PANTHER" id="PTHR39223:SF1">
    <property type="entry name" value="RIKEN CDNA 1700029H14 GENE"/>
    <property type="match status" value="1"/>
</dbReference>
<dbReference type="InterPro" id="IPR040020">
    <property type="entry name" value="C13orf46-like"/>
</dbReference>
<feature type="compositionally biased region" description="Basic and acidic residues" evidence="1">
    <location>
        <begin position="107"/>
        <end position="128"/>
    </location>
</feature>
<evidence type="ECO:0000313" key="3">
    <source>
        <dbReference type="RefSeq" id="XP_060039711.1"/>
    </source>
</evidence>
<reference evidence="3" key="1">
    <citation type="submission" date="2025-08" db="UniProtKB">
        <authorList>
            <consortium name="RefSeq"/>
        </authorList>
    </citation>
    <scope>IDENTIFICATION</scope>
</reference>
<feature type="region of interest" description="Disordered" evidence="1">
    <location>
        <begin position="1"/>
        <end position="131"/>
    </location>
</feature>
<keyword evidence="2" id="KW-1185">Reference proteome</keyword>
<gene>
    <name evidence="3" type="primary">C5H13orf46</name>
</gene>
<dbReference type="PANTHER" id="PTHR39223">
    <property type="entry name" value="RIKEN CDNA 1700029H14 GENE"/>
    <property type="match status" value="1"/>
</dbReference>
<sequence length="204" mass="22152">MDKDSTAAPRRHRPGPGAPPTGPPGSLKSASEMGELQRSRSVGGLHQKGDPPSRLARPGKEQESEDRGKDLRNDSEDASCPVSVEETKQDKDKLGQSGLDSGQAELEGNRSSDPNAREESGEGLDRRSLGTQELKAQGSLLEKEKLPVFVEIDLRDCAEEVVPCAVREDKQPQTDVGDLSEDEARTSWVCCIPYTSKKRSRDSV</sequence>